<dbReference type="AlphaFoldDB" id="A0A382A3R8"/>
<gene>
    <name evidence="1" type="ORF">METZ01_LOCUS149014</name>
</gene>
<protein>
    <submittedName>
        <fullName evidence="1">Uncharacterized protein</fullName>
    </submittedName>
</protein>
<accession>A0A382A3R8</accession>
<reference evidence="1" key="1">
    <citation type="submission" date="2018-05" db="EMBL/GenBank/DDBJ databases">
        <authorList>
            <person name="Lanie J.A."/>
            <person name="Ng W.-L."/>
            <person name="Kazmierczak K.M."/>
            <person name="Andrzejewski T.M."/>
            <person name="Davidsen T.M."/>
            <person name="Wayne K.J."/>
            <person name="Tettelin H."/>
            <person name="Glass J.I."/>
            <person name="Rusch D."/>
            <person name="Podicherti R."/>
            <person name="Tsui H.-C.T."/>
            <person name="Winkler M.E."/>
        </authorList>
    </citation>
    <scope>NUCLEOTIDE SEQUENCE</scope>
</reference>
<dbReference type="EMBL" id="UINC01023789">
    <property type="protein sequence ID" value="SVA96160.1"/>
    <property type="molecule type" value="Genomic_DNA"/>
</dbReference>
<proteinExistence type="predicted"/>
<feature type="non-terminal residue" evidence="1">
    <location>
        <position position="57"/>
    </location>
</feature>
<evidence type="ECO:0000313" key="1">
    <source>
        <dbReference type="EMBL" id="SVA96160.1"/>
    </source>
</evidence>
<sequence length="57" mass="6428">MIRFLVIIFSLFLLLVVLGGGSSLFVLWRFGRDLPDYQKLADYRPAVMTRVHAGNGS</sequence>
<name>A0A382A3R8_9ZZZZ</name>
<organism evidence="1">
    <name type="scientific">marine metagenome</name>
    <dbReference type="NCBI Taxonomy" id="408172"/>
    <lineage>
        <taxon>unclassified sequences</taxon>
        <taxon>metagenomes</taxon>
        <taxon>ecological metagenomes</taxon>
    </lineage>
</organism>